<dbReference type="Proteomes" id="UP000550401">
    <property type="component" value="Unassembled WGS sequence"/>
</dbReference>
<dbReference type="PANTHER" id="PTHR24023">
    <property type="entry name" value="COLLAGEN ALPHA"/>
    <property type="match status" value="1"/>
</dbReference>
<dbReference type="InterPro" id="IPR041415">
    <property type="entry name" value="BclA_C"/>
</dbReference>
<feature type="compositionally biased region" description="Low complexity" evidence="1">
    <location>
        <begin position="131"/>
        <end position="199"/>
    </location>
</feature>
<dbReference type="Pfam" id="PF18573">
    <property type="entry name" value="BclA_C"/>
    <property type="match status" value="1"/>
</dbReference>
<dbReference type="InterPro" id="IPR008160">
    <property type="entry name" value="Collagen"/>
</dbReference>
<dbReference type="InterPro" id="IPR050149">
    <property type="entry name" value="Collagen_superfamily"/>
</dbReference>
<dbReference type="GO" id="GO:0031012">
    <property type="term" value="C:extracellular matrix"/>
    <property type="evidence" value="ECO:0007669"/>
    <property type="project" value="TreeGrafter"/>
</dbReference>
<evidence type="ECO:0000313" key="5">
    <source>
        <dbReference type="Proteomes" id="UP000550401"/>
    </source>
</evidence>
<dbReference type="PANTHER" id="PTHR24023:SF1112">
    <property type="entry name" value="COL_CUTICLE_N DOMAIN-CONTAINING PROTEIN-RELATED"/>
    <property type="match status" value="1"/>
</dbReference>
<dbReference type="InterPro" id="IPR008983">
    <property type="entry name" value="Tumour_necrosis_fac-like_dom"/>
</dbReference>
<organism evidence="4 5">
    <name type="scientific">Dokdonella fugitiva</name>
    <dbReference type="NCBI Taxonomy" id="328517"/>
    <lineage>
        <taxon>Bacteria</taxon>
        <taxon>Pseudomonadati</taxon>
        <taxon>Pseudomonadota</taxon>
        <taxon>Gammaproteobacteria</taxon>
        <taxon>Lysobacterales</taxon>
        <taxon>Rhodanobacteraceae</taxon>
        <taxon>Dokdonella</taxon>
    </lineage>
</organism>
<keyword evidence="2" id="KW-0732">Signal</keyword>
<dbReference type="RefSeq" id="WP_182529799.1">
    <property type="nucleotide sequence ID" value="NZ_JACGXL010000001.1"/>
</dbReference>
<dbReference type="AlphaFoldDB" id="A0A839EZW0"/>
<dbReference type="EMBL" id="JACGXL010000001">
    <property type="protein sequence ID" value="MBA8886748.1"/>
    <property type="molecule type" value="Genomic_DNA"/>
</dbReference>
<name>A0A839EZW0_9GAMM</name>
<dbReference type="GO" id="GO:0030020">
    <property type="term" value="F:extracellular matrix structural constituent conferring tensile strength"/>
    <property type="evidence" value="ECO:0007669"/>
    <property type="project" value="TreeGrafter"/>
</dbReference>
<feature type="signal peptide" evidence="2">
    <location>
        <begin position="1"/>
        <end position="19"/>
    </location>
</feature>
<gene>
    <name evidence="4" type="ORF">FHW12_000939</name>
</gene>
<reference evidence="4 5" key="1">
    <citation type="submission" date="2020-07" db="EMBL/GenBank/DDBJ databases">
        <title>Genomic Encyclopedia of Type Strains, Phase IV (KMG-V): Genome sequencing to study the core and pangenomes of soil and plant-associated prokaryotes.</title>
        <authorList>
            <person name="Whitman W."/>
        </authorList>
    </citation>
    <scope>NUCLEOTIDE SEQUENCE [LARGE SCALE GENOMIC DNA]</scope>
    <source>
        <strain evidence="4 5">RH2WT43</strain>
    </source>
</reference>
<dbReference type="Pfam" id="PF01391">
    <property type="entry name" value="Collagen"/>
    <property type="match status" value="1"/>
</dbReference>
<protein>
    <recommendedName>
        <fullName evidence="3">BclA C-terminal domain-containing protein</fullName>
    </recommendedName>
</protein>
<accession>A0A839EZW0</accession>
<dbReference type="GO" id="GO:0005615">
    <property type="term" value="C:extracellular space"/>
    <property type="evidence" value="ECO:0007669"/>
    <property type="project" value="TreeGrafter"/>
</dbReference>
<evidence type="ECO:0000256" key="1">
    <source>
        <dbReference type="SAM" id="MobiDB-lite"/>
    </source>
</evidence>
<evidence type="ECO:0000256" key="2">
    <source>
        <dbReference type="SAM" id="SignalP"/>
    </source>
</evidence>
<sequence>MITRSALAIALALSIQAGAVDASPQSTAFTYQGTLSANGQPADGNYDLAFRLFDAAEGGTQVGDTISIAQFPVVAGAFTIDLDFPGAFGGTQLWLDVTVGTQTLSPRQAVNALPVAQYALAGVIGPPGATGPAGPAGPAGATGSAGATGPVGATGPTGATGPAGAPGPTGATGPAGDTGPAGATGPSGATGPTGPTGPAFSELAQITNLSTQFVVAGNAVLFDTNAFLGGNITHNAGSSFVFVNVAGTYHLQLRVYASTTPCTFAIMVNGLSSASNRFPCAGSPYATGDAIISFNPGDVVQISNLGGTAQTLPAGVNNASLTIERIQ</sequence>
<dbReference type="Gene3D" id="2.60.120.40">
    <property type="match status" value="1"/>
</dbReference>
<proteinExistence type="predicted"/>
<comment type="caution">
    <text evidence="4">The sequence shown here is derived from an EMBL/GenBank/DDBJ whole genome shotgun (WGS) entry which is preliminary data.</text>
</comment>
<feature type="chain" id="PRO_5032923384" description="BclA C-terminal domain-containing protein" evidence="2">
    <location>
        <begin position="20"/>
        <end position="327"/>
    </location>
</feature>
<dbReference type="GO" id="GO:0030198">
    <property type="term" value="P:extracellular matrix organization"/>
    <property type="evidence" value="ECO:0007669"/>
    <property type="project" value="TreeGrafter"/>
</dbReference>
<feature type="domain" description="BclA C-terminal" evidence="3">
    <location>
        <begin position="213"/>
        <end position="327"/>
    </location>
</feature>
<feature type="region of interest" description="Disordered" evidence="1">
    <location>
        <begin position="131"/>
        <end position="200"/>
    </location>
</feature>
<keyword evidence="5" id="KW-1185">Reference proteome</keyword>
<evidence type="ECO:0000259" key="3">
    <source>
        <dbReference type="Pfam" id="PF18573"/>
    </source>
</evidence>
<evidence type="ECO:0000313" key="4">
    <source>
        <dbReference type="EMBL" id="MBA8886748.1"/>
    </source>
</evidence>